<evidence type="ECO:0000313" key="3">
    <source>
        <dbReference type="EMBL" id="EMD32967.1"/>
    </source>
</evidence>
<feature type="transmembrane region" description="Helical" evidence="1">
    <location>
        <begin position="107"/>
        <end position="128"/>
    </location>
</feature>
<keyword evidence="4" id="KW-1185">Reference proteome</keyword>
<organism evidence="3 4">
    <name type="scientific">Ceriporiopsis subvermispora (strain B)</name>
    <name type="common">White-rot fungus</name>
    <name type="synonym">Gelatoporia subvermispora</name>
    <dbReference type="NCBI Taxonomy" id="914234"/>
    <lineage>
        <taxon>Eukaryota</taxon>
        <taxon>Fungi</taxon>
        <taxon>Dikarya</taxon>
        <taxon>Basidiomycota</taxon>
        <taxon>Agaricomycotina</taxon>
        <taxon>Agaricomycetes</taxon>
        <taxon>Polyporales</taxon>
        <taxon>Gelatoporiaceae</taxon>
        <taxon>Gelatoporia</taxon>
    </lineage>
</organism>
<evidence type="ECO:0000259" key="2">
    <source>
        <dbReference type="Pfam" id="PF20151"/>
    </source>
</evidence>
<sequence>MSNSALKQLSMMQNSLVAYDHITTVSLESRLIWGESLNRITLLYHLNRWMTLLYIIAHWLPADTAVGYVYDVLHVMWTDRKNAAAALPIGTSFASIRVYALSRGKMWVALSVLTLSMVPFGTNLYGIALTEYVTASGGCVEESKTTSEINNILVIVTRVAILASDVIVLIITWMTTLGMRKASNLAGVRVSLGTLLLRDGTLYFVIITALSVLQVVGYLTDVGAPTCSLYANSRLALQIFNFAVNIFYIPLVSVLISHFFLNLRQAANSPRDQLLGTGASWTRSHSMTLRFASFMVGMGEQLDEGLGPSDAGSNEALARADDVELEQI</sequence>
<dbReference type="Pfam" id="PF20151">
    <property type="entry name" value="DUF6533"/>
    <property type="match status" value="1"/>
</dbReference>
<dbReference type="InterPro" id="IPR045340">
    <property type="entry name" value="DUF6533"/>
</dbReference>
<keyword evidence="1" id="KW-0812">Transmembrane</keyword>
<feature type="transmembrane region" description="Helical" evidence="1">
    <location>
        <begin position="49"/>
        <end position="70"/>
    </location>
</feature>
<feature type="transmembrane region" description="Helical" evidence="1">
    <location>
        <begin position="200"/>
        <end position="219"/>
    </location>
</feature>
<name>M2R452_CERS8</name>
<evidence type="ECO:0000313" key="4">
    <source>
        <dbReference type="Proteomes" id="UP000016930"/>
    </source>
</evidence>
<feature type="transmembrane region" description="Helical" evidence="1">
    <location>
        <begin position="239"/>
        <end position="261"/>
    </location>
</feature>
<feature type="transmembrane region" description="Helical" evidence="1">
    <location>
        <begin position="82"/>
        <end position="100"/>
    </location>
</feature>
<reference evidence="3 4" key="1">
    <citation type="journal article" date="2012" name="Proc. Natl. Acad. Sci. U.S.A.">
        <title>Comparative genomics of Ceriporiopsis subvermispora and Phanerochaete chrysosporium provide insight into selective ligninolysis.</title>
        <authorList>
            <person name="Fernandez-Fueyo E."/>
            <person name="Ruiz-Duenas F.J."/>
            <person name="Ferreira P."/>
            <person name="Floudas D."/>
            <person name="Hibbett D.S."/>
            <person name="Canessa P."/>
            <person name="Larrondo L.F."/>
            <person name="James T.Y."/>
            <person name="Seelenfreund D."/>
            <person name="Lobos S."/>
            <person name="Polanco R."/>
            <person name="Tello M."/>
            <person name="Honda Y."/>
            <person name="Watanabe T."/>
            <person name="Watanabe T."/>
            <person name="Ryu J.S."/>
            <person name="Kubicek C.P."/>
            <person name="Schmoll M."/>
            <person name="Gaskell J."/>
            <person name="Hammel K.E."/>
            <person name="St John F.J."/>
            <person name="Vanden Wymelenberg A."/>
            <person name="Sabat G."/>
            <person name="Splinter BonDurant S."/>
            <person name="Syed K."/>
            <person name="Yadav J.S."/>
            <person name="Doddapaneni H."/>
            <person name="Subramanian V."/>
            <person name="Lavin J.L."/>
            <person name="Oguiza J.A."/>
            <person name="Perez G."/>
            <person name="Pisabarro A.G."/>
            <person name="Ramirez L."/>
            <person name="Santoyo F."/>
            <person name="Master E."/>
            <person name="Coutinho P.M."/>
            <person name="Henrissat B."/>
            <person name="Lombard V."/>
            <person name="Magnuson J.K."/>
            <person name="Kuees U."/>
            <person name="Hori C."/>
            <person name="Igarashi K."/>
            <person name="Samejima M."/>
            <person name="Held B.W."/>
            <person name="Barry K.W."/>
            <person name="LaButti K.M."/>
            <person name="Lapidus A."/>
            <person name="Lindquist E.A."/>
            <person name="Lucas S.M."/>
            <person name="Riley R."/>
            <person name="Salamov A.A."/>
            <person name="Hoffmeister D."/>
            <person name="Schwenk D."/>
            <person name="Hadar Y."/>
            <person name="Yarden O."/>
            <person name="de Vries R.P."/>
            <person name="Wiebenga A."/>
            <person name="Stenlid J."/>
            <person name="Eastwood D."/>
            <person name="Grigoriev I.V."/>
            <person name="Berka R.M."/>
            <person name="Blanchette R.A."/>
            <person name="Kersten P."/>
            <person name="Martinez A.T."/>
            <person name="Vicuna R."/>
            <person name="Cullen D."/>
        </authorList>
    </citation>
    <scope>NUCLEOTIDE SEQUENCE [LARGE SCALE GENOMIC DNA]</scope>
    <source>
        <strain evidence="3 4">B</strain>
    </source>
</reference>
<keyword evidence="1" id="KW-1133">Transmembrane helix</keyword>
<dbReference type="AlphaFoldDB" id="M2R452"/>
<keyword evidence="1" id="KW-0472">Membrane</keyword>
<gene>
    <name evidence="3" type="ORF">CERSUDRAFT_77022</name>
</gene>
<dbReference type="HOGENOM" id="CLU_053360_1_0_1"/>
<evidence type="ECO:0000256" key="1">
    <source>
        <dbReference type="SAM" id="Phobius"/>
    </source>
</evidence>
<feature type="domain" description="DUF6533" evidence="2">
    <location>
        <begin position="16"/>
        <end position="53"/>
    </location>
</feature>
<dbReference type="EMBL" id="KB445808">
    <property type="protein sequence ID" value="EMD32967.1"/>
    <property type="molecule type" value="Genomic_DNA"/>
</dbReference>
<dbReference type="OrthoDB" id="2802397at2759"/>
<dbReference type="Proteomes" id="UP000016930">
    <property type="component" value="Unassembled WGS sequence"/>
</dbReference>
<feature type="transmembrane region" description="Helical" evidence="1">
    <location>
        <begin position="152"/>
        <end position="179"/>
    </location>
</feature>
<proteinExistence type="predicted"/>
<protein>
    <recommendedName>
        <fullName evidence="2">DUF6533 domain-containing protein</fullName>
    </recommendedName>
</protein>
<accession>M2R452</accession>